<evidence type="ECO:0000256" key="5">
    <source>
        <dbReference type="ARBA" id="ARBA00023242"/>
    </source>
</evidence>
<dbReference type="GO" id="GO:0003677">
    <property type="term" value="F:DNA binding"/>
    <property type="evidence" value="ECO:0007669"/>
    <property type="project" value="UniProtKB-KW"/>
</dbReference>
<reference evidence="8 9" key="1">
    <citation type="submission" date="2024-04" db="EMBL/GenBank/DDBJ databases">
        <title>Genome assembly C_amara_ONT_v2.</title>
        <authorList>
            <person name="Yant L."/>
            <person name="Moore C."/>
            <person name="Slenker M."/>
        </authorList>
    </citation>
    <scope>NUCLEOTIDE SEQUENCE [LARGE SCALE GENOMIC DNA]</scope>
    <source>
        <tissue evidence="8">Leaf</tissue>
    </source>
</reference>
<comment type="caution">
    <text evidence="8">The sequence shown here is derived from an EMBL/GenBank/DDBJ whole genome shotgun (WGS) entry which is preliminary data.</text>
</comment>
<dbReference type="InterPro" id="IPR044278">
    <property type="entry name" value="BHLH95-like"/>
</dbReference>
<dbReference type="SUPFAM" id="SSF47459">
    <property type="entry name" value="HLH, helix-loop-helix DNA-binding domain"/>
    <property type="match status" value="1"/>
</dbReference>
<dbReference type="Pfam" id="PF00010">
    <property type="entry name" value="HLH"/>
    <property type="match status" value="1"/>
</dbReference>
<feature type="compositionally biased region" description="Polar residues" evidence="6">
    <location>
        <begin position="22"/>
        <end position="40"/>
    </location>
</feature>
<evidence type="ECO:0000256" key="2">
    <source>
        <dbReference type="ARBA" id="ARBA00023015"/>
    </source>
</evidence>
<dbReference type="InterPro" id="IPR011598">
    <property type="entry name" value="bHLH_dom"/>
</dbReference>
<dbReference type="SMART" id="SM00353">
    <property type="entry name" value="HLH"/>
    <property type="match status" value="1"/>
</dbReference>
<dbReference type="CDD" id="cd11393">
    <property type="entry name" value="bHLH_AtbHLH_like"/>
    <property type="match status" value="1"/>
</dbReference>
<gene>
    <name evidence="8" type="ORF">V5N11_030029</name>
</gene>
<dbReference type="EMBL" id="JBANAX010000784">
    <property type="protein sequence ID" value="KAL1193406.1"/>
    <property type="molecule type" value="Genomic_DNA"/>
</dbReference>
<evidence type="ECO:0000256" key="4">
    <source>
        <dbReference type="ARBA" id="ARBA00023163"/>
    </source>
</evidence>
<evidence type="ECO:0000256" key="6">
    <source>
        <dbReference type="SAM" id="MobiDB-lite"/>
    </source>
</evidence>
<evidence type="ECO:0000313" key="9">
    <source>
        <dbReference type="Proteomes" id="UP001558713"/>
    </source>
</evidence>
<sequence length="296" mass="32784">MSTQFNMTNAQDSGGGYRGTEKQTPAPSQPSQLLETQTVTAAKGKKRAKRNDHAEESPDHEAHLRTERERRKKMRDMFSKLHELLPDLPPKANQITIVDKAVNSIKSLEKTLETLKGQKLEKLQYSSPSNTPLAFAPSSSSAPTNLLTPPISNHPQVLTVGTTAPESYSREAFMADQIFSSSAAAVNLPYPCNDPVAGFDSWSNRNFVMNISGNEAFFNFCCPKDKLGVFTNVCYLFEKHNIEVLNANVSSNRFLTYMIHAQVKSNYESQLLANGFGVVEIFKQAANELATYVLSL</sequence>
<dbReference type="GO" id="GO:0005634">
    <property type="term" value="C:nucleus"/>
    <property type="evidence" value="ECO:0007669"/>
    <property type="project" value="UniProtKB-SubCell"/>
</dbReference>
<dbReference type="Proteomes" id="UP001558713">
    <property type="component" value="Unassembled WGS sequence"/>
</dbReference>
<evidence type="ECO:0000313" key="8">
    <source>
        <dbReference type="EMBL" id="KAL1193406.1"/>
    </source>
</evidence>
<feature type="compositionally biased region" description="Basic and acidic residues" evidence="6">
    <location>
        <begin position="51"/>
        <end position="70"/>
    </location>
</feature>
<dbReference type="PANTHER" id="PTHR46772:SF8">
    <property type="entry name" value="TRANSCRIPTION FACTOR BHLH95"/>
    <property type="match status" value="1"/>
</dbReference>
<name>A0ABD0ZFE3_CARAN</name>
<protein>
    <submittedName>
        <fullName evidence="8">Transcription factor bHLH95</fullName>
    </submittedName>
</protein>
<feature type="compositionally biased region" description="Polar residues" evidence="6">
    <location>
        <begin position="1"/>
        <end position="12"/>
    </location>
</feature>
<keyword evidence="2" id="KW-0805">Transcription regulation</keyword>
<dbReference type="Gene3D" id="4.10.280.10">
    <property type="entry name" value="Helix-loop-helix DNA-binding domain"/>
    <property type="match status" value="1"/>
</dbReference>
<organism evidence="8 9">
    <name type="scientific">Cardamine amara subsp. amara</name>
    <dbReference type="NCBI Taxonomy" id="228776"/>
    <lineage>
        <taxon>Eukaryota</taxon>
        <taxon>Viridiplantae</taxon>
        <taxon>Streptophyta</taxon>
        <taxon>Embryophyta</taxon>
        <taxon>Tracheophyta</taxon>
        <taxon>Spermatophyta</taxon>
        <taxon>Magnoliopsida</taxon>
        <taxon>eudicotyledons</taxon>
        <taxon>Gunneridae</taxon>
        <taxon>Pentapetalae</taxon>
        <taxon>rosids</taxon>
        <taxon>malvids</taxon>
        <taxon>Brassicales</taxon>
        <taxon>Brassicaceae</taxon>
        <taxon>Cardamineae</taxon>
        <taxon>Cardamine</taxon>
    </lineage>
</organism>
<keyword evidence="5" id="KW-0539">Nucleus</keyword>
<feature type="region of interest" description="Disordered" evidence="6">
    <location>
        <begin position="1"/>
        <end position="70"/>
    </location>
</feature>
<evidence type="ECO:0000256" key="1">
    <source>
        <dbReference type="ARBA" id="ARBA00004123"/>
    </source>
</evidence>
<keyword evidence="4" id="KW-0804">Transcription</keyword>
<dbReference type="PROSITE" id="PS50888">
    <property type="entry name" value="BHLH"/>
    <property type="match status" value="1"/>
</dbReference>
<keyword evidence="3" id="KW-0238">DNA-binding</keyword>
<feature type="domain" description="BHLH" evidence="7">
    <location>
        <begin position="58"/>
        <end position="108"/>
    </location>
</feature>
<dbReference type="AlphaFoldDB" id="A0ABD0ZFE3"/>
<dbReference type="PANTHER" id="PTHR46772">
    <property type="entry name" value="BHLH DOMAIN-CONTAINING PROTEIN"/>
    <property type="match status" value="1"/>
</dbReference>
<proteinExistence type="predicted"/>
<dbReference type="InterPro" id="IPR036638">
    <property type="entry name" value="HLH_DNA-bd_sf"/>
</dbReference>
<keyword evidence="9" id="KW-1185">Reference proteome</keyword>
<evidence type="ECO:0000256" key="3">
    <source>
        <dbReference type="ARBA" id="ARBA00023125"/>
    </source>
</evidence>
<comment type="subcellular location">
    <subcellularLocation>
        <location evidence="1">Nucleus</location>
    </subcellularLocation>
</comment>
<accession>A0ABD0ZFE3</accession>
<evidence type="ECO:0000259" key="7">
    <source>
        <dbReference type="PROSITE" id="PS50888"/>
    </source>
</evidence>
<dbReference type="InterPro" id="IPR045239">
    <property type="entry name" value="bHLH95_bHLH"/>
</dbReference>